<protein>
    <submittedName>
        <fullName evidence="1">Uncharacterized protein</fullName>
    </submittedName>
</protein>
<sequence length="134" mass="15256">MTLDFTECLKQQIESLQLDFPVFAGIAEIEDSIALRPTQGGRIIKTYYDNEVDKGLNYEFVVKTKKQKEAETSMLAISSYLENLQDIQSENGSFEFNQITVTSESFYLGENEDGFFFYGLTIEANLTIYLEGVN</sequence>
<dbReference type="Proteomes" id="UP000533953">
    <property type="component" value="Unassembled WGS sequence"/>
</dbReference>
<reference evidence="1 2" key="1">
    <citation type="submission" date="2020-03" db="EMBL/GenBank/DDBJ databases">
        <title>Soil Listeria distribution.</title>
        <authorList>
            <person name="Liao J."/>
            <person name="Wiedmann M."/>
        </authorList>
    </citation>
    <scope>NUCLEOTIDE SEQUENCE [LARGE SCALE GENOMIC DNA]</scope>
    <source>
        <strain evidence="1 2">FSL L7-1547</strain>
    </source>
</reference>
<dbReference type="RefSeq" id="WP_185402135.1">
    <property type="nucleotide sequence ID" value="NZ_JAARQU010000001.1"/>
</dbReference>
<evidence type="ECO:0000313" key="1">
    <source>
        <dbReference type="EMBL" id="MBC1491395.1"/>
    </source>
</evidence>
<accession>A0A7X0XBZ2</accession>
<name>A0A7X0XBZ2_9LIST</name>
<dbReference type="AlphaFoldDB" id="A0A7X0XBZ2"/>
<proteinExistence type="predicted"/>
<comment type="caution">
    <text evidence="1">The sequence shown here is derived from an EMBL/GenBank/DDBJ whole genome shotgun (WGS) entry which is preliminary data.</text>
</comment>
<gene>
    <name evidence="1" type="ORF">HCI99_06110</name>
</gene>
<dbReference type="Pfam" id="PF12691">
    <property type="entry name" value="Phage_tail_terminator_6"/>
    <property type="match status" value="1"/>
</dbReference>
<evidence type="ECO:0000313" key="2">
    <source>
        <dbReference type="Proteomes" id="UP000533953"/>
    </source>
</evidence>
<dbReference type="InterPro" id="IPR024411">
    <property type="entry name" value="Tail_terminator_phage"/>
</dbReference>
<organism evidence="1 2">
    <name type="scientific">Listeria booriae</name>
    <dbReference type="NCBI Taxonomy" id="1552123"/>
    <lineage>
        <taxon>Bacteria</taxon>
        <taxon>Bacillati</taxon>
        <taxon>Bacillota</taxon>
        <taxon>Bacilli</taxon>
        <taxon>Bacillales</taxon>
        <taxon>Listeriaceae</taxon>
        <taxon>Listeria</taxon>
    </lineage>
</organism>
<dbReference type="EMBL" id="JAASTX010000006">
    <property type="protein sequence ID" value="MBC1491395.1"/>
    <property type="molecule type" value="Genomic_DNA"/>
</dbReference>